<comment type="caution">
    <text evidence="1">The sequence shown here is derived from an EMBL/GenBank/DDBJ whole genome shotgun (WGS) entry which is preliminary data.</text>
</comment>
<evidence type="ECO:0000313" key="2">
    <source>
        <dbReference type="Proteomes" id="UP000600214"/>
    </source>
</evidence>
<dbReference type="Proteomes" id="UP000600214">
    <property type="component" value="Unassembled WGS sequence"/>
</dbReference>
<sequence>MAGSPYIGNLYRNVLTSLEPYYKRSHTQWSASNIAIEDSSYALDAVRYHITTVSNWHRLDVKTKLKALTEYLNPLRFKEETLFALMEFGDNYHEVERQDS</sequence>
<reference evidence="2" key="1">
    <citation type="journal article" date="2019" name="Int. J. Syst. Evol. Microbiol.">
        <title>The Global Catalogue of Microorganisms (GCM) 10K type strain sequencing project: providing services to taxonomists for standard genome sequencing and annotation.</title>
        <authorList>
            <consortium name="The Broad Institute Genomics Platform"/>
            <consortium name="The Broad Institute Genome Sequencing Center for Infectious Disease"/>
            <person name="Wu L."/>
            <person name="Ma J."/>
        </authorList>
    </citation>
    <scope>NUCLEOTIDE SEQUENCE [LARGE SCALE GENOMIC DNA]</scope>
    <source>
        <strain evidence="2">CGMCC 1.15288</strain>
    </source>
</reference>
<name>A0ABQ1Z7T4_9BACT</name>
<proteinExistence type="predicted"/>
<keyword evidence="2" id="KW-1185">Reference proteome</keyword>
<accession>A0ABQ1Z7T4</accession>
<protein>
    <submittedName>
        <fullName evidence="1">Uncharacterized protein</fullName>
    </submittedName>
</protein>
<evidence type="ECO:0000313" key="1">
    <source>
        <dbReference type="EMBL" id="GGH53184.1"/>
    </source>
</evidence>
<gene>
    <name evidence="1" type="ORF">GCM10007423_58380</name>
</gene>
<organism evidence="1 2">
    <name type="scientific">Dyadobacter endophyticus</name>
    <dbReference type="NCBI Taxonomy" id="1749036"/>
    <lineage>
        <taxon>Bacteria</taxon>
        <taxon>Pseudomonadati</taxon>
        <taxon>Bacteroidota</taxon>
        <taxon>Cytophagia</taxon>
        <taxon>Cytophagales</taxon>
        <taxon>Spirosomataceae</taxon>
        <taxon>Dyadobacter</taxon>
    </lineage>
</organism>
<dbReference type="EMBL" id="BMIA01000006">
    <property type="protein sequence ID" value="GGH53184.1"/>
    <property type="molecule type" value="Genomic_DNA"/>
</dbReference>